<keyword evidence="9 10" id="KW-0133">Cell shape</keyword>
<keyword evidence="9 10" id="KW-0573">Peptidoglycan synthesis</keyword>
<dbReference type="SUPFAM" id="SSF53623">
    <property type="entry name" value="MurD-like peptide ligases, catalytic domain"/>
    <property type="match status" value="1"/>
</dbReference>
<dbReference type="Proteomes" id="UP001056455">
    <property type="component" value="Chromosome"/>
</dbReference>
<dbReference type="SUPFAM" id="SSF53244">
    <property type="entry name" value="MurD-like peptide ligases, peptide-binding domain"/>
    <property type="match status" value="1"/>
</dbReference>
<evidence type="ECO:0000313" key="13">
    <source>
        <dbReference type="EMBL" id="USQ81483.1"/>
    </source>
</evidence>
<evidence type="ECO:0000313" key="14">
    <source>
        <dbReference type="Proteomes" id="UP001056455"/>
    </source>
</evidence>
<dbReference type="GO" id="GO:0008764">
    <property type="term" value="F:UDP-N-acetylmuramoylalanine-D-glutamate ligase activity"/>
    <property type="evidence" value="ECO:0007669"/>
    <property type="project" value="UniProtKB-EC"/>
</dbReference>
<dbReference type="Pfam" id="PF02875">
    <property type="entry name" value="Mur_ligase_C"/>
    <property type="match status" value="1"/>
</dbReference>
<feature type="domain" description="Mur ligase central" evidence="12">
    <location>
        <begin position="135"/>
        <end position="268"/>
    </location>
</feature>
<name>A0ABY4YYR3_9MICO</name>
<dbReference type="Pfam" id="PF08245">
    <property type="entry name" value="Mur_ligase_M"/>
    <property type="match status" value="1"/>
</dbReference>
<keyword evidence="4 9" id="KW-0436">Ligase</keyword>
<comment type="catalytic activity">
    <reaction evidence="9 10">
        <text>UDP-N-acetyl-alpha-D-muramoyl-L-alanine + D-glutamate + ATP = UDP-N-acetyl-alpha-D-muramoyl-L-alanyl-D-glutamate + ADP + phosphate + H(+)</text>
        <dbReference type="Rhea" id="RHEA:16429"/>
        <dbReference type="ChEBI" id="CHEBI:15378"/>
        <dbReference type="ChEBI" id="CHEBI:29986"/>
        <dbReference type="ChEBI" id="CHEBI:30616"/>
        <dbReference type="ChEBI" id="CHEBI:43474"/>
        <dbReference type="ChEBI" id="CHEBI:83898"/>
        <dbReference type="ChEBI" id="CHEBI:83900"/>
        <dbReference type="ChEBI" id="CHEBI:456216"/>
        <dbReference type="EC" id="6.3.2.9"/>
    </reaction>
</comment>
<evidence type="ECO:0000256" key="2">
    <source>
        <dbReference type="ARBA" id="ARBA00004752"/>
    </source>
</evidence>
<keyword evidence="14" id="KW-1185">Reference proteome</keyword>
<feature type="domain" description="Mur ligase C-terminal" evidence="11">
    <location>
        <begin position="347"/>
        <end position="469"/>
    </location>
</feature>
<evidence type="ECO:0000256" key="5">
    <source>
        <dbReference type="ARBA" id="ARBA00022618"/>
    </source>
</evidence>
<dbReference type="PROSITE" id="PS01011">
    <property type="entry name" value="FOLYLPOLYGLU_SYNT_1"/>
    <property type="match status" value="1"/>
</dbReference>
<proteinExistence type="inferred from homology"/>
<dbReference type="PANTHER" id="PTHR43692:SF1">
    <property type="entry name" value="UDP-N-ACETYLMURAMOYLALANINE--D-GLUTAMATE LIGASE"/>
    <property type="match status" value="1"/>
</dbReference>
<dbReference type="PANTHER" id="PTHR43692">
    <property type="entry name" value="UDP-N-ACETYLMURAMOYLALANINE--D-GLUTAMATE LIGASE"/>
    <property type="match status" value="1"/>
</dbReference>
<dbReference type="InterPro" id="IPR018109">
    <property type="entry name" value="Folylpolyglutamate_synth_CS"/>
</dbReference>
<dbReference type="InterPro" id="IPR004101">
    <property type="entry name" value="Mur_ligase_C"/>
</dbReference>
<dbReference type="Pfam" id="PF21799">
    <property type="entry name" value="MurD-like_N"/>
    <property type="match status" value="1"/>
</dbReference>
<dbReference type="InterPro" id="IPR005762">
    <property type="entry name" value="MurD"/>
</dbReference>
<dbReference type="RefSeq" id="WP_252594997.1">
    <property type="nucleotide sequence ID" value="NZ_CP099489.1"/>
</dbReference>
<evidence type="ECO:0000256" key="6">
    <source>
        <dbReference type="ARBA" id="ARBA00022741"/>
    </source>
</evidence>
<evidence type="ECO:0000256" key="8">
    <source>
        <dbReference type="ARBA" id="ARBA00023306"/>
    </source>
</evidence>
<gene>
    <name evidence="9 13" type="primary">murD</name>
    <name evidence="13" type="ORF">NF556_07490</name>
</gene>
<keyword evidence="8 9" id="KW-0131">Cell cycle</keyword>
<dbReference type="EC" id="6.3.2.9" evidence="9 10"/>
<comment type="function">
    <text evidence="9 10">Cell wall formation. Catalyzes the addition of glutamate to the nucleotide precursor UDP-N-acetylmuramoyl-L-alanine (UMA).</text>
</comment>
<accession>A0ABY4YYR3</accession>
<organism evidence="13 14">
    <name type="scientific">Ornithinimicrobium faecis</name>
    <dbReference type="NCBI Taxonomy" id="2934158"/>
    <lineage>
        <taxon>Bacteria</taxon>
        <taxon>Bacillati</taxon>
        <taxon>Actinomycetota</taxon>
        <taxon>Actinomycetes</taxon>
        <taxon>Micrococcales</taxon>
        <taxon>Ornithinimicrobiaceae</taxon>
        <taxon>Ornithinimicrobium</taxon>
    </lineage>
</organism>
<keyword evidence="7 9" id="KW-0067">ATP-binding</keyword>
<reference evidence="13" key="1">
    <citation type="submission" date="2022-06" db="EMBL/GenBank/DDBJ databases">
        <title>Ornithinimicrobium HY1793.</title>
        <authorList>
            <person name="Huang Y."/>
        </authorList>
    </citation>
    <scope>NUCLEOTIDE SEQUENCE</scope>
    <source>
        <strain evidence="13">HY1793</strain>
    </source>
</reference>
<dbReference type="InterPro" id="IPR036565">
    <property type="entry name" value="Mur-like_cat_sf"/>
</dbReference>
<protein>
    <recommendedName>
        <fullName evidence="9 10">UDP-N-acetylmuramoylalanine--D-glutamate ligase</fullName>
        <ecNumber evidence="9 10">6.3.2.9</ecNumber>
    </recommendedName>
    <alternativeName>
        <fullName evidence="9">D-glutamic acid-adding enzyme</fullName>
    </alternativeName>
    <alternativeName>
        <fullName evidence="9">UDP-N-acetylmuramoyl-L-alanyl-D-glutamate synthetase</fullName>
    </alternativeName>
</protein>
<evidence type="ECO:0000256" key="3">
    <source>
        <dbReference type="ARBA" id="ARBA00022490"/>
    </source>
</evidence>
<evidence type="ECO:0000256" key="7">
    <source>
        <dbReference type="ARBA" id="ARBA00022840"/>
    </source>
</evidence>
<dbReference type="InterPro" id="IPR036615">
    <property type="entry name" value="Mur_ligase_C_dom_sf"/>
</dbReference>
<keyword evidence="6 9" id="KW-0547">Nucleotide-binding</keyword>
<dbReference type="SUPFAM" id="SSF51984">
    <property type="entry name" value="MurCD N-terminal domain"/>
    <property type="match status" value="1"/>
</dbReference>
<comment type="subcellular location">
    <subcellularLocation>
        <location evidence="1 9 10">Cytoplasm</location>
    </subcellularLocation>
</comment>
<evidence type="ECO:0000259" key="12">
    <source>
        <dbReference type="Pfam" id="PF08245"/>
    </source>
</evidence>
<sequence length="499" mass="51826">MSERVAGLTSRESDWAGLRTVVTGLGVSGFAAADALLERGAQVIVVDAGNGSTDQAERARILEILRADVRLGPEHVTDLPSYAEGPVDLVVTSPGWRPDQPVLAAAASVGIPIWGEVELAWRMRSAAGGAPWLTVTGTNGKTTTVQMLASILRAAGLRTIAAGNVGTPILEAIMDPEPYDVIAVELSSFQLHWSESISALASCVLNVAPDHLDWHGGLDAYAAAKAKIYEHTQVACVYNHDDLATETMVEEADVIEGCRAIGFTLGTPHRSMLGLVEDVLADRAFIEERESSAAELATLRDVPGGADGAPPPHLVADALAAAALARAAGVPPAAVQAGLRAFVPDTHRITEVGAVDGVRFVNDSKATNPHAAAASLSAYEHIVWIAGGQLKGAEVDDLVAGAAGRLRGAVLLGQDRDQIAAALTRHAPQIPVVEVPSADTSDVTVVMDEAIEAALSLAEPGDVVLLAPAAASLDMFAHYGARGDIFTQAVRRRAGQGES</sequence>
<dbReference type="Gene3D" id="3.40.1190.10">
    <property type="entry name" value="Mur-like, catalytic domain"/>
    <property type="match status" value="1"/>
</dbReference>
<evidence type="ECO:0000256" key="9">
    <source>
        <dbReference type="HAMAP-Rule" id="MF_00639"/>
    </source>
</evidence>
<keyword evidence="3 9" id="KW-0963">Cytoplasm</keyword>
<comment type="similarity">
    <text evidence="9">Belongs to the MurCDEF family.</text>
</comment>
<evidence type="ECO:0000256" key="1">
    <source>
        <dbReference type="ARBA" id="ARBA00004496"/>
    </source>
</evidence>
<evidence type="ECO:0000256" key="10">
    <source>
        <dbReference type="RuleBase" id="RU003664"/>
    </source>
</evidence>
<dbReference type="InterPro" id="IPR013221">
    <property type="entry name" value="Mur_ligase_cen"/>
</dbReference>
<dbReference type="EMBL" id="CP099489">
    <property type="protein sequence ID" value="USQ81483.1"/>
    <property type="molecule type" value="Genomic_DNA"/>
</dbReference>
<feature type="binding site" evidence="9">
    <location>
        <begin position="137"/>
        <end position="143"/>
    </location>
    <ligand>
        <name>ATP</name>
        <dbReference type="ChEBI" id="CHEBI:30616"/>
    </ligand>
</feature>
<dbReference type="NCBIfam" id="TIGR01087">
    <property type="entry name" value="murD"/>
    <property type="match status" value="1"/>
</dbReference>
<evidence type="ECO:0000256" key="4">
    <source>
        <dbReference type="ARBA" id="ARBA00022598"/>
    </source>
</evidence>
<keyword evidence="5 9" id="KW-0132">Cell division</keyword>
<comment type="pathway">
    <text evidence="2 9 10">Cell wall biogenesis; peptidoglycan biosynthesis.</text>
</comment>
<evidence type="ECO:0000259" key="11">
    <source>
        <dbReference type="Pfam" id="PF02875"/>
    </source>
</evidence>
<dbReference type="HAMAP" id="MF_00639">
    <property type="entry name" value="MurD"/>
    <property type="match status" value="1"/>
</dbReference>
<keyword evidence="9 10" id="KW-0961">Cell wall biogenesis/degradation</keyword>
<dbReference type="Gene3D" id="3.90.190.20">
    <property type="entry name" value="Mur ligase, C-terminal domain"/>
    <property type="match status" value="1"/>
</dbReference>
<dbReference type="Gene3D" id="3.40.50.720">
    <property type="entry name" value="NAD(P)-binding Rossmann-like Domain"/>
    <property type="match status" value="1"/>
</dbReference>